<keyword evidence="4" id="KW-0460">Magnesium</keyword>
<evidence type="ECO:0000313" key="12">
    <source>
        <dbReference type="Proteomes" id="UP000253729"/>
    </source>
</evidence>
<dbReference type="InterPro" id="IPR033749">
    <property type="entry name" value="Polyprenyl_synt_CS"/>
</dbReference>
<dbReference type="SUPFAM" id="SSF48576">
    <property type="entry name" value="Terpenoid synthases"/>
    <property type="match status" value="2"/>
</dbReference>
<dbReference type="Proteomes" id="UP000253729">
    <property type="component" value="Unassembled WGS sequence"/>
</dbReference>
<feature type="region of interest" description="Disordered" evidence="10">
    <location>
        <begin position="352"/>
        <end position="399"/>
    </location>
</feature>
<dbReference type="GO" id="GO:0016829">
    <property type="term" value="F:lyase activity"/>
    <property type="evidence" value="ECO:0007669"/>
    <property type="project" value="UniProtKB-KW"/>
</dbReference>
<dbReference type="InterPro" id="IPR000092">
    <property type="entry name" value="Polyprenyl_synt"/>
</dbReference>
<name>A0A3F3PQG2_9EURO</name>
<dbReference type="PANTHER" id="PTHR12001">
    <property type="entry name" value="GERANYLGERANYL PYROPHOSPHATE SYNTHASE"/>
    <property type="match status" value="1"/>
</dbReference>
<dbReference type="PROSITE" id="PS00444">
    <property type="entry name" value="POLYPRENYL_SYNTHASE_2"/>
    <property type="match status" value="1"/>
</dbReference>
<organism evidence="11 12">
    <name type="scientific">Aspergillus welwitschiae</name>
    <dbReference type="NCBI Taxonomy" id="1341132"/>
    <lineage>
        <taxon>Eukaryota</taxon>
        <taxon>Fungi</taxon>
        <taxon>Dikarya</taxon>
        <taxon>Ascomycota</taxon>
        <taxon>Pezizomycotina</taxon>
        <taxon>Eurotiomycetes</taxon>
        <taxon>Eurotiomycetidae</taxon>
        <taxon>Eurotiales</taxon>
        <taxon>Aspergillaceae</taxon>
        <taxon>Aspergillus</taxon>
        <taxon>Aspergillus subgen. Circumdati</taxon>
    </lineage>
</organism>
<dbReference type="RefSeq" id="XP_026622213.1">
    <property type="nucleotide sequence ID" value="XM_026774145.1"/>
</dbReference>
<dbReference type="PANTHER" id="PTHR12001:SF72">
    <property type="entry name" value="THIJ_PFPI FAMILY PROTEIN (AFU_ORTHOLOGUE AFUA_3G01210)-RELATED"/>
    <property type="match status" value="1"/>
</dbReference>
<dbReference type="AlphaFoldDB" id="A0A3F3PQG2"/>
<feature type="compositionally biased region" description="Low complexity" evidence="10">
    <location>
        <begin position="363"/>
        <end position="390"/>
    </location>
</feature>
<dbReference type="Pfam" id="PF00348">
    <property type="entry name" value="polyprenyl_synt"/>
    <property type="match status" value="2"/>
</dbReference>
<evidence type="ECO:0000313" key="11">
    <source>
        <dbReference type="EMBL" id="RDH29191.1"/>
    </source>
</evidence>
<gene>
    <name evidence="11" type="ORF">BDQ94DRAFT_182435</name>
</gene>
<reference evidence="11 12" key="1">
    <citation type="submission" date="2018-07" db="EMBL/GenBank/DDBJ databases">
        <title>The genomes of Aspergillus section Nigri reveals drivers in fungal speciation.</title>
        <authorList>
            <consortium name="DOE Joint Genome Institute"/>
            <person name="Vesth T.C."/>
            <person name="Nybo J."/>
            <person name="Theobald S."/>
            <person name="Brandl J."/>
            <person name="Frisvad J.C."/>
            <person name="Nielsen K.F."/>
            <person name="Lyhne E.K."/>
            <person name="Kogle M.E."/>
            <person name="Kuo A."/>
            <person name="Riley R."/>
            <person name="Clum A."/>
            <person name="Nolan M."/>
            <person name="Lipzen A."/>
            <person name="Salamov A."/>
            <person name="Henrissat B."/>
            <person name="Wiebenga A."/>
            <person name="De vries R.P."/>
            <person name="Grigoriev I.V."/>
            <person name="Mortensen U.H."/>
            <person name="Andersen M.R."/>
            <person name="Baker S.E."/>
        </authorList>
    </citation>
    <scope>NUCLEOTIDE SEQUENCE [LARGE SCALE GENOMIC DNA]</scope>
    <source>
        <strain evidence="11 12">CBS 139.54b</strain>
    </source>
</reference>
<comment type="pathway">
    <text evidence="1">Secondary metabolite biosynthesis; terpenoid biosynthesis.</text>
</comment>
<evidence type="ECO:0000256" key="7">
    <source>
        <dbReference type="ARBA" id="ARBA00023268"/>
    </source>
</evidence>
<dbReference type="GeneID" id="38142501"/>
<dbReference type="Pfam" id="PF19086">
    <property type="entry name" value="Terpene_syn_C_2"/>
    <property type="match status" value="1"/>
</dbReference>
<sequence>MALRGSFSDDYSDPVPRTCPDIQGFCENYALRRHKFENRANTGSQQCRDDWELYIGPIERWGCCNPWEGHFSAVVLPFCRPDRIAIISYCFECSHEIDAFMYDNVVESATRSTVNNNTDDIALDETEYRTVRSVTGTKQIQSKMLLDLLSIDPACAEVVIDSWKTMINTTAKQDKTRACSNLEEYVDYRIVDTGAPFVDTLMRFGMDILLTPEEEELVAPIVKPCYAALGLANDYFSFDIEWEEFQSSESSQTAMTNAVWLFMQWHQVGKEEAKRLVRQVTNDYEREYQQRVQEYIAGEGKSNSKIQLYLTALGYQIPGNVTWSLRCPRYHPWLCKEGSALLQASMEEARDLPNVGKRRSVSEDSLSSESSVWSGTSDRSARSSVSSAPSLDDREKERDRVTLGTEHLLAPAEYIASLPSKGVREAFIDALNVWLALPDRFVSVMKCIAKTLHNASLMLDDIEDGSPLRRGQPATHTVFGQALTINSANFVLIQAMDQVRLLEDSRCVDIFVEEMRNLFIGQSFDLYWTRQDECPSEEEYFEMIRQSSTHFSPSRPFLSKILCSLLAETGGLFRLLARLMMQKATSKKNRCLPLEPLVDLVGEYFQIRDDYKNLTDEYTGQKGFCEDLDEGKFSFPLIYAHKFLPETSDIRNILKEGRRSGGLGITQKQHVLGWLHESGSMTYTKRTLRGLMSEIRHQIDRVEKESGCPNWVLKLLVHRLEV</sequence>
<keyword evidence="3" id="KW-0479">Metal-binding</keyword>
<keyword evidence="12" id="KW-1185">Reference proteome</keyword>
<evidence type="ECO:0000256" key="2">
    <source>
        <dbReference type="ARBA" id="ARBA00022679"/>
    </source>
</evidence>
<keyword evidence="5" id="KW-0414">Isoprene biosynthesis</keyword>
<dbReference type="GO" id="GO:0004659">
    <property type="term" value="F:prenyltransferase activity"/>
    <property type="evidence" value="ECO:0007669"/>
    <property type="project" value="InterPro"/>
</dbReference>
<evidence type="ECO:0000256" key="8">
    <source>
        <dbReference type="ARBA" id="ARBA00038363"/>
    </source>
</evidence>
<dbReference type="PROSITE" id="PS00723">
    <property type="entry name" value="POLYPRENYL_SYNTHASE_1"/>
    <property type="match status" value="1"/>
</dbReference>
<dbReference type="Gene3D" id="1.10.600.10">
    <property type="entry name" value="Farnesyl Diphosphate Synthase"/>
    <property type="match status" value="2"/>
</dbReference>
<dbReference type="GO" id="GO:0043386">
    <property type="term" value="P:mycotoxin biosynthetic process"/>
    <property type="evidence" value="ECO:0007669"/>
    <property type="project" value="UniProtKB-ARBA"/>
</dbReference>
<dbReference type="STRING" id="1341132.A0A3F3PQG2"/>
<evidence type="ECO:0000256" key="6">
    <source>
        <dbReference type="ARBA" id="ARBA00023239"/>
    </source>
</evidence>
<comment type="similarity">
    <text evidence="9">In the N-terminal section; belongs to the terpene synthase family.</text>
</comment>
<proteinExistence type="inferred from homology"/>
<evidence type="ECO:0000256" key="1">
    <source>
        <dbReference type="ARBA" id="ARBA00004721"/>
    </source>
</evidence>
<evidence type="ECO:0000256" key="5">
    <source>
        <dbReference type="ARBA" id="ARBA00023229"/>
    </source>
</evidence>
<keyword evidence="6" id="KW-0456">Lyase</keyword>
<keyword evidence="2" id="KW-0808">Transferase</keyword>
<dbReference type="InterPro" id="IPR008949">
    <property type="entry name" value="Isoprenoid_synthase_dom_sf"/>
</dbReference>
<dbReference type="GO" id="GO:0008299">
    <property type="term" value="P:isoprenoid biosynthetic process"/>
    <property type="evidence" value="ECO:0007669"/>
    <property type="project" value="UniProtKB-KW"/>
</dbReference>
<dbReference type="GO" id="GO:0046165">
    <property type="term" value="P:alcohol biosynthetic process"/>
    <property type="evidence" value="ECO:0007669"/>
    <property type="project" value="UniProtKB-ARBA"/>
</dbReference>
<evidence type="ECO:0000256" key="3">
    <source>
        <dbReference type="ARBA" id="ARBA00022723"/>
    </source>
</evidence>
<evidence type="ECO:0000256" key="10">
    <source>
        <dbReference type="SAM" id="MobiDB-lite"/>
    </source>
</evidence>
<comment type="similarity">
    <text evidence="8">In the C-terminal section; belongs to the FPP/GGPP synthase family.</text>
</comment>
<dbReference type="GO" id="GO:0046872">
    <property type="term" value="F:metal ion binding"/>
    <property type="evidence" value="ECO:0007669"/>
    <property type="project" value="UniProtKB-KW"/>
</dbReference>
<evidence type="ECO:0000256" key="9">
    <source>
        <dbReference type="ARBA" id="ARBA00038372"/>
    </source>
</evidence>
<keyword evidence="7" id="KW-0511">Multifunctional enzyme</keyword>
<dbReference type="EMBL" id="KZ852069">
    <property type="protein sequence ID" value="RDH29191.1"/>
    <property type="molecule type" value="Genomic_DNA"/>
</dbReference>
<protein>
    <submittedName>
        <fullName evidence="11">Geranylgeranyl pyrophosphate synthase</fullName>
    </submittedName>
</protein>
<accession>A0A3F3PQG2</accession>
<evidence type="ECO:0000256" key="4">
    <source>
        <dbReference type="ARBA" id="ARBA00022842"/>
    </source>
</evidence>